<reference evidence="1" key="1">
    <citation type="journal article" date="2005" name="Int. J. Syst. Evol. Microbiol.">
        <title>Methanofollis formosanus sp. nov., isolated from a fish pond.</title>
        <authorList>
            <person name="Wu S.Y."/>
            <person name="Chen S.C."/>
            <person name="Lai M.C."/>
        </authorList>
    </citation>
    <scope>NUCLEOTIDE SEQUENCE</scope>
    <source>
        <strain evidence="1">ML15</strain>
    </source>
</reference>
<keyword evidence="2" id="KW-1185">Reference proteome</keyword>
<dbReference type="AlphaFoldDB" id="A0A8G1A0N1"/>
<dbReference type="RefSeq" id="WP_220680569.1">
    <property type="nucleotide sequence ID" value="NZ_CP037968.1"/>
</dbReference>
<proteinExistence type="predicted"/>
<dbReference type="Proteomes" id="UP000826709">
    <property type="component" value="Chromosome"/>
</dbReference>
<name>A0A8G1A0N1_9EURY</name>
<gene>
    <name evidence="1" type="ORF">E2N92_07350</name>
</gene>
<reference evidence="1" key="2">
    <citation type="submission" date="2019-03" db="EMBL/GenBank/DDBJ databases">
        <authorList>
            <person name="Chen S.-C."/>
            <person name="Wu S.-Y."/>
            <person name="Lai M.-C."/>
        </authorList>
    </citation>
    <scope>NUCLEOTIDE SEQUENCE</scope>
    <source>
        <strain evidence="1">ML15</strain>
    </source>
</reference>
<protein>
    <submittedName>
        <fullName evidence="1">Uncharacterized protein</fullName>
    </submittedName>
</protein>
<evidence type="ECO:0000313" key="2">
    <source>
        <dbReference type="Proteomes" id="UP000826709"/>
    </source>
</evidence>
<organism evidence="1 2">
    <name type="scientific">Methanofollis formosanus</name>
    <dbReference type="NCBI Taxonomy" id="299308"/>
    <lineage>
        <taxon>Archaea</taxon>
        <taxon>Methanobacteriati</taxon>
        <taxon>Methanobacteriota</taxon>
        <taxon>Stenosarchaea group</taxon>
        <taxon>Methanomicrobia</taxon>
        <taxon>Methanomicrobiales</taxon>
        <taxon>Methanomicrobiaceae</taxon>
        <taxon>Methanofollis</taxon>
    </lineage>
</organism>
<dbReference type="OrthoDB" id="130430at2157"/>
<accession>A0A8G1A0N1</accession>
<evidence type="ECO:0000313" key="1">
    <source>
        <dbReference type="EMBL" id="QYZ79264.1"/>
    </source>
</evidence>
<dbReference type="KEGG" id="mfk:E2N92_07350"/>
<dbReference type="EMBL" id="CP037968">
    <property type="protein sequence ID" value="QYZ79264.1"/>
    <property type="molecule type" value="Genomic_DNA"/>
</dbReference>
<sequence length="490" mass="53692">MRRYIIFAVLVAMLVGHGLAQTGETGDVDAFQKALEEDGFIVQEGEIGYFDLIKLYDSGVLPSAYGNNPATKYLAYFVPPALGGTVDERIAEITKTLGMSGNTSAFWHLGPDEAVVFVGQTPPECRYFGYENYLLGRTYGTEARWLFANIADSLNNQVINTNGTPGDPYNRTTMIVATADRGIDERVRAAARSAGYSDGMMNTQVFPSSILNMGFENDSDTFAVFIRPALFTDKEAGDDYINNTPATVFRLTPNTTAELDPYGYPELRVKGTGETELDLTDDLDELRNAILERYSDLKATELPTAQGVPTGIDAIQRGIDAVGPSNDAMYLWTANQAVNSPTPPFFDTTQYYDFLRNPPITLGNDTNEFIIVYGVNHVATGKATYSSFAVYGADVWNGVGTVTDADFSGTAEEYLPDNPNAKYLYVYKIARDCEGEPNCFEIPSGIGSYGIEMDQPIFIAWRGYLESATSTGPSYDEIVYDRAIKFDPAG</sequence>